<evidence type="ECO:0000313" key="2">
    <source>
        <dbReference type="EMBL" id="SCX64020.1"/>
    </source>
</evidence>
<protein>
    <submittedName>
        <fullName evidence="2">Uncharacterized protein</fullName>
    </submittedName>
</protein>
<evidence type="ECO:0000313" key="3">
    <source>
        <dbReference type="Proteomes" id="UP000183569"/>
    </source>
</evidence>
<evidence type="ECO:0000256" key="1">
    <source>
        <dbReference type="SAM" id="Phobius"/>
    </source>
</evidence>
<dbReference type="RefSeq" id="WP_017460106.1">
    <property type="nucleotide sequence ID" value="NZ_FMUI01000027.1"/>
</dbReference>
<dbReference type="EMBL" id="FMUI01000027">
    <property type="protein sequence ID" value="SCX64020.1"/>
    <property type="molecule type" value="Genomic_DNA"/>
</dbReference>
<proteinExistence type="predicted"/>
<keyword evidence="1" id="KW-1133">Transmembrane helix</keyword>
<gene>
    <name evidence="2" type="ORF">SAMN02927897_04677</name>
</gene>
<sequence>MTTEKHGSTLAYWFRCTWEIALTAVVSAIVTCLFILVAVLVFRMKETGSAVDWLSAILNLATVLTAIAAFVVARSWLPQLTTQEGYKLAISLVNDEIRTLDRSNPLKDDVNKAVQAVKNLGNRRTILNTEPEITKLRSIITSAEKRRKKMRDLRKKMETYGLEPATDRAAALEKMLSALGKCIDRANTAQVLLTVLSLKGSITEPSQELINSDRFSMIERLNNGEDWETLTMENLSELDKAWWDMTREQEEFLGKNSQIGKLFKVRR</sequence>
<feature type="transmembrane region" description="Helical" evidence="1">
    <location>
        <begin position="54"/>
        <end position="77"/>
    </location>
</feature>
<reference evidence="2 3" key="1">
    <citation type="submission" date="2016-10" db="EMBL/GenBank/DDBJ databases">
        <authorList>
            <person name="Varghese N."/>
            <person name="Submissions S."/>
        </authorList>
    </citation>
    <scope>NUCLEOTIDE SEQUENCE [LARGE SCALE GENOMIC DNA]</scope>
    <source>
        <strain evidence="2 3">CGMCC 1.12102</strain>
    </source>
</reference>
<comment type="caution">
    <text evidence="2">The sequence shown here is derived from an EMBL/GenBank/DDBJ whole genome shotgun (WGS) entry which is preliminary data.</text>
</comment>
<dbReference type="AlphaFoldDB" id="A0A1G4ZE95"/>
<name>A0A1G4ZE95_9ENTR</name>
<feature type="transmembrane region" description="Helical" evidence="1">
    <location>
        <begin position="20"/>
        <end position="42"/>
    </location>
</feature>
<keyword evidence="1" id="KW-0472">Membrane</keyword>
<keyword evidence="1" id="KW-0812">Transmembrane</keyword>
<organism evidence="2 3">
    <name type="scientific">Kosakonia sacchari</name>
    <dbReference type="NCBI Taxonomy" id="1158459"/>
    <lineage>
        <taxon>Bacteria</taxon>
        <taxon>Pseudomonadati</taxon>
        <taxon>Pseudomonadota</taxon>
        <taxon>Gammaproteobacteria</taxon>
        <taxon>Enterobacterales</taxon>
        <taxon>Enterobacteriaceae</taxon>
        <taxon>Kosakonia</taxon>
    </lineage>
</organism>
<accession>A0A1G4ZE95</accession>
<dbReference type="Proteomes" id="UP000183569">
    <property type="component" value="Unassembled WGS sequence"/>
</dbReference>
<dbReference type="GeneID" id="23843104"/>